<sequence>MLLLIIVIFSGLSSQAQTWEDKVKNDPAYEKYKEEALKFYCSEDYIKEMYLGSYFIEKMGKSIQNYDFKNFEKWITENLDKTTFVNKEEALQIFNERSALKSKNQPESNRLSKEFDNLGEKYGYDEFMEFENKEVHNVAFEKYYSFKQKQKTFN</sequence>
<keyword evidence="2" id="KW-1185">Reference proteome</keyword>
<evidence type="ECO:0000313" key="1">
    <source>
        <dbReference type="EMBL" id="UUV22756.1"/>
    </source>
</evidence>
<name>A0ABY5NVY4_9FLAO</name>
<evidence type="ECO:0000313" key="2">
    <source>
        <dbReference type="Proteomes" id="UP001317001"/>
    </source>
</evidence>
<dbReference type="EMBL" id="CP102382">
    <property type="protein sequence ID" value="UUV22756.1"/>
    <property type="molecule type" value="Genomic_DNA"/>
</dbReference>
<protein>
    <submittedName>
        <fullName evidence="1">Uncharacterized protein</fullName>
    </submittedName>
</protein>
<dbReference type="RefSeq" id="WP_257500666.1">
    <property type="nucleotide sequence ID" value="NZ_CP102382.1"/>
</dbReference>
<gene>
    <name evidence="1" type="ORF">NPX36_06870</name>
</gene>
<proteinExistence type="predicted"/>
<organism evidence="1 2">
    <name type="scientific">Paenimyroides aestuarii</name>
    <dbReference type="NCBI Taxonomy" id="2968490"/>
    <lineage>
        <taxon>Bacteria</taxon>
        <taxon>Pseudomonadati</taxon>
        <taxon>Bacteroidota</taxon>
        <taxon>Flavobacteriia</taxon>
        <taxon>Flavobacteriales</taxon>
        <taxon>Flavobacteriaceae</taxon>
        <taxon>Paenimyroides</taxon>
    </lineage>
</organism>
<reference evidence="1 2" key="1">
    <citation type="submission" date="2022-08" db="EMBL/GenBank/DDBJ databases">
        <title>Myroides zhujiangensis sp. nov., a novel bacterium isolated from sediment in the Pearl River Estuary.</title>
        <authorList>
            <person name="Cui L."/>
        </authorList>
    </citation>
    <scope>NUCLEOTIDE SEQUENCE [LARGE SCALE GENOMIC DNA]</scope>
    <source>
        <strain evidence="1 2">SCSIO 72103</strain>
    </source>
</reference>
<dbReference type="Proteomes" id="UP001317001">
    <property type="component" value="Chromosome"/>
</dbReference>
<accession>A0ABY5NVY4</accession>